<dbReference type="Pfam" id="PF19956">
    <property type="entry name" value="EAD2"/>
    <property type="match status" value="1"/>
</dbReference>
<dbReference type="InterPro" id="IPR045431">
    <property type="entry name" value="EAD2"/>
</dbReference>
<dbReference type="PATRIC" id="fig|1915.4.peg.1680"/>
<sequence>MDPASPQLDPRRTRVVVVGIDTYEAGDEGEPDGPVAHGVRFAEWFMARGVPPERITALFSGPADRTARHAGLPYAVRPADRDHVHRVLLQDVPASGSELLWVVWGGRGLVDTDGRRRLFYADTAAEHLVDPGFLDFDALLSHYRSDAARAHPRQIWLVDACQEPRDPRQRRGPLPREDHGAGRPVTGCDQAVLFAARPGETAVNLTPSPTGLFSRELLAVLGDTPGAQWPPDLDAVAERVRERLGDEGQLLSRRVAAGPADGTPGRAAPDPGLLRALTDGLLAVDEFVDPGAREVILGLLRPEVRAAITRHGKARMDAISVVRTCWRRPGALQELAEAVLLCAGASPEAQRLHRLVTEVA</sequence>
<dbReference type="RefSeq" id="WP_067428333.1">
    <property type="nucleotide sequence ID" value="NZ_CP016438.1"/>
</dbReference>
<dbReference type="KEGG" id="sls:SLINC_1473"/>
<feature type="region of interest" description="Disordered" evidence="1">
    <location>
        <begin position="162"/>
        <end position="185"/>
    </location>
</feature>
<name>A0A1B1M5H2_STRLN</name>
<proteinExistence type="predicted"/>
<dbReference type="AlphaFoldDB" id="A0A1B1M5H2"/>
<accession>A0A1B1M5H2</accession>
<evidence type="ECO:0000313" key="3">
    <source>
        <dbReference type="Proteomes" id="UP000092598"/>
    </source>
</evidence>
<reference evidence="2 3" key="1">
    <citation type="submission" date="2016-07" db="EMBL/GenBank/DDBJ databases">
        <title>Enhancement of antibiotic productionsby engineered nitrateutilization in actinobacteria.</title>
        <authorList>
            <person name="Meng S.C."/>
        </authorList>
    </citation>
    <scope>NUCLEOTIDE SEQUENCE [LARGE SCALE GENOMIC DNA]</scope>
    <source>
        <strain evidence="2 3">NRRL 2936</strain>
    </source>
</reference>
<gene>
    <name evidence="2" type="ORF">SLINC_1473</name>
</gene>
<organism evidence="2 3">
    <name type="scientific">Streptomyces lincolnensis</name>
    <dbReference type="NCBI Taxonomy" id="1915"/>
    <lineage>
        <taxon>Bacteria</taxon>
        <taxon>Bacillati</taxon>
        <taxon>Actinomycetota</taxon>
        <taxon>Actinomycetes</taxon>
        <taxon>Kitasatosporales</taxon>
        <taxon>Streptomycetaceae</taxon>
        <taxon>Streptomyces</taxon>
    </lineage>
</organism>
<dbReference type="EMBL" id="CP016438">
    <property type="protein sequence ID" value="ANS63697.1"/>
    <property type="molecule type" value="Genomic_DNA"/>
</dbReference>
<evidence type="ECO:0000313" key="2">
    <source>
        <dbReference type="EMBL" id="ANS63697.1"/>
    </source>
</evidence>
<protein>
    <submittedName>
        <fullName evidence="2">Uncharacterized protein</fullName>
    </submittedName>
</protein>
<evidence type="ECO:0000256" key="1">
    <source>
        <dbReference type="SAM" id="MobiDB-lite"/>
    </source>
</evidence>
<dbReference type="OrthoDB" id="9150676at2"/>
<dbReference type="Proteomes" id="UP000092598">
    <property type="component" value="Chromosome"/>
</dbReference>
<feature type="compositionally biased region" description="Basic and acidic residues" evidence="1">
    <location>
        <begin position="162"/>
        <end position="181"/>
    </location>
</feature>
<dbReference type="STRING" id="1915.SLINC_1473"/>
<keyword evidence="3" id="KW-1185">Reference proteome</keyword>